<keyword evidence="2" id="KW-0479">Metal-binding</keyword>
<protein>
    <recommendedName>
        <fullName evidence="2">Phosphoesterase</fullName>
        <ecNumber evidence="2">3.1.4.-</ecNumber>
    </recommendedName>
</protein>
<accession>F6BIS0</accession>
<dbReference type="eggNOG" id="COG0622">
    <property type="taxonomic scope" value="Bacteria"/>
</dbReference>
<sequence>MKIGVISDTHGDYTSWEKAISYLHDADLILHAGDVLYHGPRNDIPSGYNPKKLISAINDCKIPILISKGNCDASVDQMVLNIPIQSPYVFAVIENKRFLVQHGVQISEDGIQDLIFRYKLDYFITGHTHIPVLKRHDNCIIVNPGSTSLSKRDDGINTISIIDDDGIYILDIDTGNKILEIKN</sequence>
<dbReference type="InterPro" id="IPR041802">
    <property type="entry name" value="MPP_YfcE"/>
</dbReference>
<organism evidence="4 5">
    <name type="scientific">Thermoanaerobacterium xylanolyticum (strain ATCC 49914 / DSM 7097 / LX-11)</name>
    <dbReference type="NCBI Taxonomy" id="858215"/>
    <lineage>
        <taxon>Bacteria</taxon>
        <taxon>Bacillati</taxon>
        <taxon>Bacillota</taxon>
        <taxon>Clostridia</taxon>
        <taxon>Thermoanaerobacterales</taxon>
        <taxon>Thermoanaerobacteraceae</taxon>
        <taxon>Thermoanaerobacterium</taxon>
    </lineage>
</organism>
<dbReference type="AlphaFoldDB" id="F6BIS0"/>
<dbReference type="Proteomes" id="UP000007239">
    <property type="component" value="Chromosome"/>
</dbReference>
<evidence type="ECO:0000313" key="5">
    <source>
        <dbReference type="Proteomes" id="UP000007239"/>
    </source>
</evidence>
<dbReference type="InterPro" id="IPR024654">
    <property type="entry name" value="Calcineurin-like_PHP_lpxH"/>
</dbReference>
<dbReference type="CDD" id="cd00841">
    <property type="entry name" value="MPP_YfcE"/>
    <property type="match status" value="1"/>
</dbReference>
<proteinExistence type="inferred from homology"/>
<evidence type="ECO:0000259" key="3">
    <source>
        <dbReference type="Pfam" id="PF12850"/>
    </source>
</evidence>
<dbReference type="InterPro" id="IPR029052">
    <property type="entry name" value="Metallo-depent_PP-like"/>
</dbReference>
<dbReference type="RefSeq" id="WP_013787562.1">
    <property type="nucleotide sequence ID" value="NC_015555.1"/>
</dbReference>
<feature type="domain" description="Calcineurin-like phosphoesterase" evidence="3">
    <location>
        <begin position="1"/>
        <end position="156"/>
    </location>
</feature>
<name>F6BIS0_THEXL</name>
<dbReference type="Gene3D" id="3.60.21.10">
    <property type="match status" value="1"/>
</dbReference>
<dbReference type="KEGG" id="txy:Thexy_0772"/>
<dbReference type="GO" id="GO:0016787">
    <property type="term" value="F:hydrolase activity"/>
    <property type="evidence" value="ECO:0007669"/>
    <property type="project" value="UniProtKB-UniRule"/>
</dbReference>
<dbReference type="InterPro" id="IPR000979">
    <property type="entry name" value="Phosphodiesterase_MJ0936/Vps29"/>
</dbReference>
<gene>
    <name evidence="4" type="ordered locus">Thexy_0772</name>
</gene>
<dbReference type="SUPFAM" id="SSF56300">
    <property type="entry name" value="Metallo-dependent phosphatases"/>
    <property type="match status" value="1"/>
</dbReference>
<dbReference type="HOGENOM" id="CLU_063749_1_1_9"/>
<evidence type="ECO:0000256" key="1">
    <source>
        <dbReference type="ARBA" id="ARBA00008950"/>
    </source>
</evidence>
<dbReference type="NCBIfam" id="TIGR00040">
    <property type="entry name" value="yfcE"/>
    <property type="match status" value="1"/>
</dbReference>
<dbReference type="GO" id="GO:0046872">
    <property type="term" value="F:metal ion binding"/>
    <property type="evidence" value="ECO:0007669"/>
    <property type="project" value="UniProtKB-KW"/>
</dbReference>
<dbReference type="NCBIfam" id="NF006988">
    <property type="entry name" value="PRK09453.1"/>
    <property type="match status" value="1"/>
</dbReference>
<dbReference type="STRING" id="858215.Thexy_0772"/>
<keyword evidence="5" id="KW-1185">Reference proteome</keyword>
<dbReference type="InterPro" id="IPR053193">
    <property type="entry name" value="MetalloPDE_YfcE-like"/>
</dbReference>
<dbReference type="EMBL" id="CP002739">
    <property type="protein sequence ID" value="AEF16814.1"/>
    <property type="molecule type" value="Genomic_DNA"/>
</dbReference>
<reference evidence="4" key="1">
    <citation type="submission" date="2011-05" db="EMBL/GenBank/DDBJ databases">
        <title>Complete sequence of Thermoanaerobacterium xylanolyticum LX-11.</title>
        <authorList>
            <consortium name="US DOE Joint Genome Institute"/>
            <person name="Lucas S."/>
            <person name="Han J."/>
            <person name="Lapidus A."/>
            <person name="Cheng J.-F."/>
            <person name="Goodwin L."/>
            <person name="Pitluck S."/>
            <person name="Peters L."/>
            <person name="Mikhailova N."/>
            <person name="Lu M."/>
            <person name="Han C."/>
            <person name="Tapia R."/>
            <person name="Land M."/>
            <person name="Hauser L."/>
            <person name="Kyrpides N."/>
            <person name="Ivanova N."/>
            <person name="Pagani I."/>
            <person name="Hemme C."/>
            <person name="Woyke T."/>
        </authorList>
    </citation>
    <scope>NUCLEOTIDE SEQUENCE</scope>
    <source>
        <strain evidence="4">LX-11</strain>
    </source>
</reference>
<dbReference type="PANTHER" id="PTHR43165:SF1">
    <property type="entry name" value="PHOSPHODIESTERASE MJ0936"/>
    <property type="match status" value="1"/>
</dbReference>
<dbReference type="PANTHER" id="PTHR43165">
    <property type="entry name" value="METALLOPHOSPHOESTERASE"/>
    <property type="match status" value="1"/>
</dbReference>
<evidence type="ECO:0000256" key="2">
    <source>
        <dbReference type="RuleBase" id="RU362039"/>
    </source>
</evidence>
<comment type="similarity">
    <text evidence="1 2">Belongs to the metallophosphoesterase superfamily. YfcE family.</text>
</comment>
<dbReference type="EC" id="3.1.4.-" evidence="2"/>
<dbReference type="Pfam" id="PF12850">
    <property type="entry name" value="Metallophos_2"/>
    <property type="match status" value="1"/>
</dbReference>
<comment type="cofactor">
    <cofactor evidence="2">
        <name>a divalent metal cation</name>
        <dbReference type="ChEBI" id="CHEBI:60240"/>
    </cofactor>
</comment>
<evidence type="ECO:0000313" key="4">
    <source>
        <dbReference type="EMBL" id="AEF16814.1"/>
    </source>
</evidence>